<dbReference type="CDD" id="cd02947">
    <property type="entry name" value="TRX_family"/>
    <property type="match status" value="1"/>
</dbReference>
<reference evidence="3 4" key="1">
    <citation type="journal article" date="2024" name="Nat. Commun.">
        <title>Phylogenomics reveals the evolutionary origins of lichenization in chlorophyte algae.</title>
        <authorList>
            <person name="Puginier C."/>
            <person name="Libourel C."/>
            <person name="Otte J."/>
            <person name="Skaloud P."/>
            <person name="Haon M."/>
            <person name="Grisel S."/>
            <person name="Petersen M."/>
            <person name="Berrin J.G."/>
            <person name="Delaux P.M."/>
            <person name="Dal Grande F."/>
            <person name="Keller J."/>
        </authorList>
    </citation>
    <scope>NUCLEOTIDE SEQUENCE [LARGE SCALE GENOMIC DNA]</scope>
    <source>
        <strain evidence="3 4">SAG 2145</strain>
    </source>
</reference>
<gene>
    <name evidence="3" type="ORF">WJX74_009714</name>
</gene>
<dbReference type="EMBL" id="JALJOS010000008">
    <property type="protein sequence ID" value="KAK9835863.1"/>
    <property type="molecule type" value="Genomic_DNA"/>
</dbReference>
<dbReference type="PANTHER" id="PTHR47912:SF1">
    <property type="entry name" value="THIOREDOXIN-LIKE 4, CHLOROPLASTIC"/>
    <property type="match status" value="1"/>
</dbReference>
<dbReference type="SUPFAM" id="SSF52833">
    <property type="entry name" value="Thioredoxin-like"/>
    <property type="match status" value="1"/>
</dbReference>
<organism evidence="3 4">
    <name type="scientific">Apatococcus lobatus</name>
    <dbReference type="NCBI Taxonomy" id="904363"/>
    <lineage>
        <taxon>Eukaryota</taxon>
        <taxon>Viridiplantae</taxon>
        <taxon>Chlorophyta</taxon>
        <taxon>core chlorophytes</taxon>
        <taxon>Trebouxiophyceae</taxon>
        <taxon>Chlorellales</taxon>
        <taxon>Chlorellaceae</taxon>
        <taxon>Apatococcus</taxon>
    </lineage>
</organism>
<dbReference type="InterPro" id="IPR013766">
    <property type="entry name" value="Thioredoxin_domain"/>
</dbReference>
<dbReference type="InterPro" id="IPR044176">
    <property type="entry name" value="TRL4_chloroplastic"/>
</dbReference>
<dbReference type="Gene3D" id="3.40.30.10">
    <property type="entry name" value="Glutaredoxin"/>
    <property type="match status" value="1"/>
</dbReference>
<keyword evidence="4" id="KW-1185">Reference proteome</keyword>
<proteinExistence type="predicted"/>
<dbReference type="Proteomes" id="UP001438707">
    <property type="component" value="Unassembled WGS sequence"/>
</dbReference>
<feature type="domain" description="Thioredoxin" evidence="2">
    <location>
        <begin position="95"/>
        <end position="201"/>
    </location>
</feature>
<dbReference type="AlphaFoldDB" id="A0AAW1RQD4"/>
<feature type="region of interest" description="Disordered" evidence="1">
    <location>
        <begin position="64"/>
        <end position="87"/>
    </location>
</feature>
<protein>
    <recommendedName>
        <fullName evidence="2">Thioredoxin domain-containing protein</fullName>
    </recommendedName>
</protein>
<dbReference type="InterPro" id="IPR036249">
    <property type="entry name" value="Thioredoxin-like_sf"/>
</dbReference>
<dbReference type="PANTHER" id="PTHR47912">
    <property type="entry name" value="THIOREDOXIN-LIKE 4, CHLOROPLASTIC"/>
    <property type="match status" value="1"/>
</dbReference>
<dbReference type="Pfam" id="PF00085">
    <property type="entry name" value="Thioredoxin"/>
    <property type="match status" value="1"/>
</dbReference>
<sequence length="211" mass="23506">MQAASQASRLCSTGPKSITQPHTASAVHRCLCIPCGSAAHFSLGRKRLRADRVIMHGLLDSYRQQKATEQETSEAGPSDGPEDEGTCSAECVQEVHSAQEFKDVLHRTNSNTLVVLDIFKTSCGACKYLERGFLKMCKKGEEDHAPVVFLKHNIMDEYEEPTDLSEQLSIRAVPMFYFFKAGKEIDHFATREKGKIIDAIEKYVPGVDMHL</sequence>
<evidence type="ECO:0000259" key="2">
    <source>
        <dbReference type="Pfam" id="PF00085"/>
    </source>
</evidence>
<evidence type="ECO:0000256" key="1">
    <source>
        <dbReference type="SAM" id="MobiDB-lite"/>
    </source>
</evidence>
<evidence type="ECO:0000313" key="4">
    <source>
        <dbReference type="Proteomes" id="UP001438707"/>
    </source>
</evidence>
<evidence type="ECO:0000313" key="3">
    <source>
        <dbReference type="EMBL" id="KAK9835863.1"/>
    </source>
</evidence>
<name>A0AAW1RQD4_9CHLO</name>
<accession>A0AAW1RQD4</accession>
<comment type="caution">
    <text evidence="3">The sequence shown here is derived from an EMBL/GenBank/DDBJ whole genome shotgun (WGS) entry which is preliminary data.</text>
</comment>